<evidence type="ECO:0000313" key="2">
    <source>
        <dbReference type="EMBL" id="KIJ44858.1"/>
    </source>
</evidence>
<dbReference type="Proteomes" id="UP000054279">
    <property type="component" value="Unassembled WGS sequence"/>
</dbReference>
<evidence type="ECO:0000313" key="3">
    <source>
        <dbReference type="Proteomes" id="UP000054279"/>
    </source>
</evidence>
<gene>
    <name evidence="2" type="ORF">M422DRAFT_47202</name>
</gene>
<sequence>MANPVPLWDELLVSSMQSSPPPEPPPSVSNHQQNSHLRRPPITPDEDMLSTLTSSIPYNGDQRLASPLSPQQLQQTSQHPTNYEEPAKSDDSEQASDEECSGGSSSEIESKSEHDHEASSHQFNTQHLHQLSHKLIKEHKLQAKSVQHLTLFAKVSVKSGSKELTEALLQLPDSHERDLALLAAILEVTEILDTGEKTQISTEGEKQIKKYAHGALLTHELPAYRQATTIKVVLVCLLIGWTKNPKKDLINKEILEQLNEGCFALKKKLNYSWLSIIEPARNHPKMDIAELAKSLVGASFTVTAAHWARYAFLCRILTLDPSKDYWKTVDKMLLDVRTSAPEKAGDNPRKMKSKVDQYFHGVLEDDFKIFEDPADRKIMAADMESMNEAVPGSTLLEEQGTELSKKKKKRASNCTADGPKGKCHKQNNT</sequence>
<feature type="region of interest" description="Disordered" evidence="1">
    <location>
        <begin position="389"/>
        <end position="429"/>
    </location>
</feature>
<keyword evidence="3" id="KW-1185">Reference proteome</keyword>
<dbReference type="EMBL" id="KN837115">
    <property type="protein sequence ID" value="KIJ44858.1"/>
    <property type="molecule type" value="Genomic_DNA"/>
</dbReference>
<dbReference type="OrthoDB" id="3177248at2759"/>
<proteinExistence type="predicted"/>
<protein>
    <submittedName>
        <fullName evidence="2">Uncharacterized protein</fullName>
    </submittedName>
</protein>
<feature type="compositionally biased region" description="Low complexity" evidence="1">
    <location>
        <begin position="62"/>
        <end position="80"/>
    </location>
</feature>
<organism evidence="2 3">
    <name type="scientific">Sphaerobolus stellatus (strain SS14)</name>
    <dbReference type="NCBI Taxonomy" id="990650"/>
    <lineage>
        <taxon>Eukaryota</taxon>
        <taxon>Fungi</taxon>
        <taxon>Dikarya</taxon>
        <taxon>Basidiomycota</taxon>
        <taxon>Agaricomycotina</taxon>
        <taxon>Agaricomycetes</taxon>
        <taxon>Phallomycetidae</taxon>
        <taxon>Geastrales</taxon>
        <taxon>Sphaerobolaceae</taxon>
        <taxon>Sphaerobolus</taxon>
    </lineage>
</organism>
<feature type="compositionally biased region" description="Polar residues" evidence="1">
    <location>
        <begin position="120"/>
        <end position="129"/>
    </location>
</feature>
<feature type="region of interest" description="Disordered" evidence="1">
    <location>
        <begin position="1"/>
        <end position="129"/>
    </location>
</feature>
<evidence type="ECO:0000256" key="1">
    <source>
        <dbReference type="SAM" id="MobiDB-lite"/>
    </source>
</evidence>
<dbReference type="AlphaFoldDB" id="A0A0C9UPM1"/>
<accession>A0A0C9UPM1</accession>
<dbReference type="HOGENOM" id="CLU_639634_0_0_1"/>
<reference evidence="2 3" key="1">
    <citation type="submission" date="2014-06" db="EMBL/GenBank/DDBJ databases">
        <title>Evolutionary Origins and Diversification of the Mycorrhizal Mutualists.</title>
        <authorList>
            <consortium name="DOE Joint Genome Institute"/>
            <consortium name="Mycorrhizal Genomics Consortium"/>
            <person name="Kohler A."/>
            <person name="Kuo A."/>
            <person name="Nagy L.G."/>
            <person name="Floudas D."/>
            <person name="Copeland A."/>
            <person name="Barry K.W."/>
            <person name="Cichocki N."/>
            <person name="Veneault-Fourrey C."/>
            <person name="LaButti K."/>
            <person name="Lindquist E.A."/>
            <person name="Lipzen A."/>
            <person name="Lundell T."/>
            <person name="Morin E."/>
            <person name="Murat C."/>
            <person name="Riley R."/>
            <person name="Ohm R."/>
            <person name="Sun H."/>
            <person name="Tunlid A."/>
            <person name="Henrissat B."/>
            <person name="Grigoriev I.V."/>
            <person name="Hibbett D.S."/>
            <person name="Martin F."/>
        </authorList>
    </citation>
    <scope>NUCLEOTIDE SEQUENCE [LARGE SCALE GENOMIC DNA]</scope>
    <source>
        <strain evidence="2 3">SS14</strain>
    </source>
</reference>
<feature type="compositionally biased region" description="Basic and acidic residues" evidence="1">
    <location>
        <begin position="108"/>
        <end position="119"/>
    </location>
</feature>
<name>A0A0C9UPM1_SPHS4</name>